<accession>A0A1E5IRS7</accession>
<evidence type="ECO:0000256" key="2">
    <source>
        <dbReference type="ARBA" id="ARBA00022692"/>
    </source>
</evidence>
<feature type="transmembrane region" description="Helical" evidence="5">
    <location>
        <begin position="274"/>
        <end position="294"/>
    </location>
</feature>
<comment type="caution">
    <text evidence="8">The sequence shown here is derived from an EMBL/GenBank/DDBJ whole genome shotgun (WGS) entry which is preliminary data.</text>
</comment>
<dbReference type="Gene3D" id="1.20.1420.30">
    <property type="entry name" value="NCX, central ion-binding region"/>
    <property type="match status" value="1"/>
</dbReference>
<dbReference type="Proteomes" id="UP000095230">
    <property type="component" value="Unassembled WGS sequence"/>
</dbReference>
<name>A0A1E5IRS7_SHECO</name>
<evidence type="ECO:0000313" key="9">
    <source>
        <dbReference type="Proteomes" id="UP000095230"/>
    </source>
</evidence>
<comment type="subcellular location">
    <subcellularLocation>
        <location evidence="1">Membrane</location>
        <topology evidence="1">Multi-pass membrane protein</topology>
    </subcellularLocation>
</comment>
<gene>
    <name evidence="8" type="ORF">BEL05_13500</name>
    <name evidence="7" type="ORF">TUM3794_12100</name>
</gene>
<feature type="transmembrane region" description="Helical" evidence="5">
    <location>
        <begin position="129"/>
        <end position="148"/>
    </location>
</feature>
<dbReference type="Proteomes" id="UP000773469">
    <property type="component" value="Unassembled WGS sequence"/>
</dbReference>
<evidence type="ECO:0000256" key="5">
    <source>
        <dbReference type="SAM" id="Phobius"/>
    </source>
</evidence>
<protein>
    <submittedName>
        <fullName evidence="8">Calcium/sodium antiporter</fullName>
    </submittedName>
    <submittedName>
        <fullName evidence="7">Sodium:calcium antiporter</fullName>
    </submittedName>
</protein>
<feature type="domain" description="Sodium/calcium exchanger membrane region" evidence="6">
    <location>
        <begin position="5"/>
        <end position="145"/>
    </location>
</feature>
<feature type="transmembrane region" description="Helical" evidence="5">
    <location>
        <begin position="237"/>
        <end position="262"/>
    </location>
</feature>
<dbReference type="STRING" id="23.BEL05_13500"/>
<organism evidence="8 9">
    <name type="scientific">Shewanella colwelliana</name>
    <name type="common">Alteromonas colwelliana</name>
    <dbReference type="NCBI Taxonomy" id="23"/>
    <lineage>
        <taxon>Bacteria</taxon>
        <taxon>Pseudomonadati</taxon>
        <taxon>Pseudomonadota</taxon>
        <taxon>Gammaproteobacteria</taxon>
        <taxon>Alteromonadales</taxon>
        <taxon>Shewanellaceae</taxon>
        <taxon>Shewanella</taxon>
    </lineage>
</organism>
<evidence type="ECO:0000313" key="8">
    <source>
        <dbReference type="EMBL" id="OEG73279.1"/>
    </source>
</evidence>
<keyword evidence="3 5" id="KW-1133">Transmembrane helix</keyword>
<reference evidence="8 9" key="1">
    <citation type="submission" date="2016-07" db="EMBL/GenBank/DDBJ databases">
        <title>Whole-genome of two Shewanella species isolated from a digestive organ of sea cucumber Apostichopus japonicus Selenka 1867.</title>
        <authorList>
            <person name="Hong H.-H."/>
            <person name="Choi H."/>
            <person name="Cheon S."/>
            <person name="Oh J.-S."/>
            <person name="Lee H.-G."/>
            <person name="Park C."/>
        </authorList>
    </citation>
    <scope>NUCLEOTIDE SEQUENCE [LARGE SCALE GENOMIC DNA]</scope>
    <source>
        <strain evidence="8 9">CSB03KR</strain>
    </source>
</reference>
<dbReference type="InterPro" id="IPR004837">
    <property type="entry name" value="NaCa_Exmemb"/>
</dbReference>
<keyword evidence="10" id="KW-1185">Reference proteome</keyword>
<proteinExistence type="predicted"/>
<reference evidence="7 10" key="2">
    <citation type="submission" date="2021-05" db="EMBL/GenBank/DDBJ databases">
        <title>Molecular characterization for Shewanella algae harboring chromosomal blaOXA-55-like strains isolated from clinical and environment sample.</title>
        <authorList>
            <person name="Ohama Y."/>
            <person name="Aoki K."/>
            <person name="Harada S."/>
            <person name="Moriya K."/>
            <person name="Ishii Y."/>
            <person name="Tateda K."/>
        </authorList>
    </citation>
    <scope>NUCLEOTIDE SEQUENCE [LARGE SCALE GENOMIC DNA]</scope>
    <source>
        <strain evidence="7 10">MBTL60-118</strain>
    </source>
</reference>
<dbReference type="PANTHER" id="PTHR10846:SF8">
    <property type="entry name" value="INNER MEMBRANE PROTEIN YRBG"/>
    <property type="match status" value="1"/>
</dbReference>
<keyword evidence="4 5" id="KW-0472">Membrane</keyword>
<evidence type="ECO:0000256" key="4">
    <source>
        <dbReference type="ARBA" id="ARBA00023136"/>
    </source>
</evidence>
<dbReference type="GO" id="GO:0005886">
    <property type="term" value="C:plasma membrane"/>
    <property type="evidence" value="ECO:0007669"/>
    <property type="project" value="TreeGrafter"/>
</dbReference>
<feature type="transmembrane region" description="Helical" evidence="5">
    <location>
        <begin position="69"/>
        <end position="93"/>
    </location>
</feature>
<dbReference type="InterPro" id="IPR044880">
    <property type="entry name" value="NCX_ion-bd_dom_sf"/>
</dbReference>
<dbReference type="PANTHER" id="PTHR10846">
    <property type="entry name" value="SODIUM/POTASSIUM/CALCIUM EXCHANGER"/>
    <property type="match status" value="1"/>
</dbReference>
<evidence type="ECO:0000313" key="7">
    <source>
        <dbReference type="EMBL" id="GIU38842.1"/>
    </source>
</evidence>
<evidence type="ECO:0000256" key="3">
    <source>
        <dbReference type="ARBA" id="ARBA00022989"/>
    </source>
</evidence>
<feature type="transmembrane region" description="Helical" evidence="5">
    <location>
        <begin position="300"/>
        <end position="317"/>
    </location>
</feature>
<dbReference type="OrthoDB" id="9794225at2"/>
<dbReference type="InterPro" id="IPR004481">
    <property type="entry name" value="K/Na/Ca-exchanger"/>
</dbReference>
<dbReference type="EMBL" id="BPEU01000007">
    <property type="protein sequence ID" value="GIU38842.1"/>
    <property type="molecule type" value="Genomic_DNA"/>
</dbReference>
<dbReference type="RefSeq" id="WP_028762622.1">
    <property type="nucleotide sequence ID" value="NZ_BPEU01000007.1"/>
</dbReference>
<dbReference type="GO" id="GO:0005262">
    <property type="term" value="F:calcium channel activity"/>
    <property type="evidence" value="ECO:0007669"/>
    <property type="project" value="TreeGrafter"/>
</dbReference>
<feature type="transmembrane region" description="Helical" evidence="5">
    <location>
        <begin position="173"/>
        <end position="192"/>
    </location>
</feature>
<dbReference type="GO" id="GO:0006874">
    <property type="term" value="P:intracellular calcium ion homeostasis"/>
    <property type="evidence" value="ECO:0007669"/>
    <property type="project" value="TreeGrafter"/>
</dbReference>
<dbReference type="Pfam" id="PF01699">
    <property type="entry name" value="Na_Ca_ex"/>
    <property type="match status" value="2"/>
</dbReference>
<feature type="transmembrane region" description="Helical" evidence="5">
    <location>
        <begin position="35"/>
        <end position="57"/>
    </location>
</feature>
<dbReference type="AlphaFoldDB" id="A0A1E5IRS7"/>
<evidence type="ECO:0000256" key="1">
    <source>
        <dbReference type="ARBA" id="ARBA00004141"/>
    </source>
</evidence>
<feature type="domain" description="Sodium/calcium exchanger membrane region" evidence="6">
    <location>
        <begin position="173"/>
        <end position="317"/>
    </location>
</feature>
<feature type="transmembrane region" description="Helical" evidence="5">
    <location>
        <begin position="204"/>
        <end position="231"/>
    </location>
</feature>
<dbReference type="NCBIfam" id="TIGR00367">
    <property type="entry name" value="calcium/sodium antiporter"/>
    <property type="match status" value="1"/>
</dbReference>
<dbReference type="GO" id="GO:0008273">
    <property type="term" value="F:calcium, potassium:sodium antiporter activity"/>
    <property type="evidence" value="ECO:0007669"/>
    <property type="project" value="TreeGrafter"/>
</dbReference>
<dbReference type="EMBL" id="MCBT01000043">
    <property type="protein sequence ID" value="OEG73279.1"/>
    <property type="molecule type" value="Genomic_DNA"/>
</dbReference>
<keyword evidence="2 5" id="KW-0812">Transmembrane</keyword>
<evidence type="ECO:0000313" key="10">
    <source>
        <dbReference type="Proteomes" id="UP000773469"/>
    </source>
</evidence>
<evidence type="ECO:0000259" key="6">
    <source>
        <dbReference type="Pfam" id="PF01699"/>
    </source>
</evidence>
<sequence length="319" mass="33475">MLFNIFLLIAGLGALVWSADKFVYGAAAFARNLGLPPMLIGLTIVAMGSSAPEMFVAATASMEGMTDTAIGNVLGSNVANITLILGITALLGAISVSSQTLKREIPMMLAATAIAGYFLHDGQLTRIEGVMLMTLFFGLMGYLIWHAVTNKEVDKLADDADSEIPKDVPTLKAMLWLVVGIILLPMSADWMVQGAVGIAKAYHLSDLVIGLTIIAVGTSLPELAACVAGVLKKEDDLAIGNIVGSNLFNILAVLALPALIAPGAVDAAASSRDFYMVMATSSALAILILLTGKARQLKPWHGGLLLVTFIAYQVVLFQS</sequence>